<feature type="transmembrane region" description="Helical" evidence="7">
    <location>
        <begin position="416"/>
        <end position="439"/>
    </location>
</feature>
<feature type="region of interest" description="Disordered" evidence="6">
    <location>
        <begin position="1"/>
        <end position="37"/>
    </location>
</feature>
<proteinExistence type="predicted"/>
<evidence type="ECO:0000256" key="3">
    <source>
        <dbReference type="ARBA" id="ARBA00022692"/>
    </source>
</evidence>
<keyword evidence="5 7" id="KW-0472">Membrane</keyword>
<name>A0AAI8YVN6_9PEZI</name>
<dbReference type="PANTHER" id="PTHR19432:SF35">
    <property type="entry name" value="SOLUTE CARRIER FAMILY 45 MEMBER 3 ISOFORM X1"/>
    <property type="match status" value="1"/>
</dbReference>
<gene>
    <name evidence="8" type="ORF">LECACI_7A002832</name>
</gene>
<evidence type="ECO:0000256" key="4">
    <source>
        <dbReference type="ARBA" id="ARBA00022989"/>
    </source>
</evidence>
<feature type="transmembrane region" description="Helical" evidence="7">
    <location>
        <begin position="389"/>
        <end position="409"/>
    </location>
</feature>
<keyword evidence="4 7" id="KW-1133">Transmembrane helix</keyword>
<organism evidence="8 9">
    <name type="scientific">Lecanosticta acicola</name>
    <dbReference type="NCBI Taxonomy" id="111012"/>
    <lineage>
        <taxon>Eukaryota</taxon>
        <taxon>Fungi</taxon>
        <taxon>Dikarya</taxon>
        <taxon>Ascomycota</taxon>
        <taxon>Pezizomycotina</taxon>
        <taxon>Dothideomycetes</taxon>
        <taxon>Dothideomycetidae</taxon>
        <taxon>Mycosphaerellales</taxon>
        <taxon>Mycosphaerellaceae</taxon>
        <taxon>Lecanosticta</taxon>
    </lineage>
</organism>
<dbReference type="AlphaFoldDB" id="A0AAI8YVN6"/>
<dbReference type="InterPro" id="IPR036259">
    <property type="entry name" value="MFS_trans_sf"/>
</dbReference>
<evidence type="ECO:0000256" key="2">
    <source>
        <dbReference type="ARBA" id="ARBA00022448"/>
    </source>
</evidence>
<comment type="caution">
    <text evidence="8">The sequence shown here is derived from an EMBL/GenBank/DDBJ whole genome shotgun (WGS) entry which is preliminary data.</text>
</comment>
<feature type="transmembrane region" description="Helical" evidence="7">
    <location>
        <begin position="41"/>
        <end position="60"/>
    </location>
</feature>
<keyword evidence="9" id="KW-1185">Reference proteome</keyword>
<dbReference type="EMBL" id="CAVMBE010000013">
    <property type="protein sequence ID" value="CAK3924625.1"/>
    <property type="molecule type" value="Genomic_DNA"/>
</dbReference>
<feature type="transmembrane region" description="Helical" evidence="7">
    <location>
        <begin position="146"/>
        <end position="166"/>
    </location>
</feature>
<evidence type="ECO:0000313" key="8">
    <source>
        <dbReference type="EMBL" id="CAK3924625.1"/>
    </source>
</evidence>
<keyword evidence="3 7" id="KW-0812">Transmembrane</keyword>
<dbReference type="GO" id="GO:0008506">
    <property type="term" value="F:sucrose:proton symporter activity"/>
    <property type="evidence" value="ECO:0007669"/>
    <property type="project" value="TreeGrafter"/>
</dbReference>
<evidence type="ECO:0000256" key="6">
    <source>
        <dbReference type="SAM" id="MobiDB-lite"/>
    </source>
</evidence>
<feature type="transmembrane region" description="Helical" evidence="7">
    <location>
        <begin position="337"/>
        <end position="357"/>
    </location>
</feature>
<dbReference type="Gene3D" id="1.20.1250.20">
    <property type="entry name" value="MFS general substrate transporter like domains"/>
    <property type="match status" value="1"/>
</dbReference>
<feature type="compositionally biased region" description="Basic and acidic residues" evidence="6">
    <location>
        <begin position="1"/>
        <end position="31"/>
    </location>
</feature>
<dbReference type="PANTHER" id="PTHR19432">
    <property type="entry name" value="SUGAR TRANSPORTER"/>
    <property type="match status" value="1"/>
</dbReference>
<dbReference type="Pfam" id="PF13347">
    <property type="entry name" value="MFS_2"/>
    <property type="match status" value="1"/>
</dbReference>
<keyword evidence="2" id="KW-0813">Transport</keyword>
<comment type="subcellular location">
    <subcellularLocation>
        <location evidence="1">Membrane</location>
        <topology evidence="1">Multi-pass membrane protein</topology>
    </subcellularLocation>
</comment>
<accession>A0AAI8YVN6</accession>
<feature type="transmembrane region" description="Helical" evidence="7">
    <location>
        <begin position="224"/>
        <end position="246"/>
    </location>
</feature>
<reference evidence="8" key="1">
    <citation type="submission" date="2023-11" db="EMBL/GenBank/DDBJ databases">
        <authorList>
            <person name="Alioto T."/>
            <person name="Alioto T."/>
            <person name="Gomez Garrido J."/>
        </authorList>
    </citation>
    <scope>NUCLEOTIDE SEQUENCE</scope>
</reference>
<feature type="transmembrane region" description="Helical" evidence="7">
    <location>
        <begin position="192"/>
        <end position="212"/>
    </location>
</feature>
<evidence type="ECO:0000256" key="1">
    <source>
        <dbReference type="ARBA" id="ARBA00004141"/>
    </source>
</evidence>
<feature type="transmembrane region" description="Helical" evidence="7">
    <location>
        <begin position="115"/>
        <end position="134"/>
    </location>
</feature>
<dbReference type="SUPFAM" id="SSF103473">
    <property type="entry name" value="MFS general substrate transporter"/>
    <property type="match status" value="1"/>
</dbReference>
<feature type="transmembrane region" description="Helical" evidence="7">
    <location>
        <begin position="80"/>
        <end position="103"/>
    </location>
</feature>
<dbReference type="Proteomes" id="UP001296104">
    <property type="component" value="Unassembled WGS sequence"/>
</dbReference>
<evidence type="ECO:0000256" key="7">
    <source>
        <dbReference type="SAM" id="Phobius"/>
    </source>
</evidence>
<evidence type="ECO:0000313" key="9">
    <source>
        <dbReference type="Proteomes" id="UP001296104"/>
    </source>
</evidence>
<evidence type="ECO:0000256" key="5">
    <source>
        <dbReference type="ARBA" id="ARBA00023136"/>
    </source>
</evidence>
<dbReference type="GO" id="GO:0005886">
    <property type="term" value="C:plasma membrane"/>
    <property type="evidence" value="ECO:0007669"/>
    <property type="project" value="TreeGrafter"/>
</dbReference>
<sequence>MSHQDSHQHPDDAQDVDHHEEDSPLLERQDEASSTSSQETLSIATLLVLTCINGGLQVFFSTVMANLAPYLQKLGLSKSATSAIVIALPLSGAFVGPISGAFSDRLPTRWGRRRPIILGGTLLASAFLILLAWTEQIVKLAGGEDVSQSPIIALAVIWTILLAISVQPVQAGVRSLMVDIAPANQQSRASSWAGRIQGVSAIFSFFASSLHLPSLLGLGRLTQFQALAALNLITLGSTVLTTCIFIQEKDSRRLEIGNGGNQDSVMTVMKHIFRTVKGLQGKIRRTCETQFCSWFAWFPFLYYNTTYIGELATPDTSTKPSTTTQDDGNELAQAGSLASLNFAIVGFIMITLLPWLLPYITRFLHTRKRTQSPESSSSSSSSSDLRDLISLWITTQPLLGLLLLLTLAAAYQWQGIILIALAGVPWAVTQWVPFAIVGYETSKLGLTGDDEGDASGSGAIMGVHNMAISLPQVLSGLVSSLTYLVAEKAGSEVPTAWVLASSGVAAFVAAGLARRML</sequence>
<protein>
    <submittedName>
        <fullName evidence="8">MFS general substrate transporter</fullName>
    </submittedName>
</protein>